<evidence type="ECO:0000256" key="2">
    <source>
        <dbReference type="ARBA" id="ARBA00010735"/>
    </source>
</evidence>
<keyword evidence="7 8" id="KW-0472">Membrane</keyword>
<evidence type="ECO:0000256" key="5">
    <source>
        <dbReference type="ARBA" id="ARBA00022692"/>
    </source>
</evidence>
<dbReference type="PANTHER" id="PTHR34979">
    <property type="entry name" value="INNER MEMBRANE PROTEIN YGAZ"/>
    <property type="match status" value="1"/>
</dbReference>
<feature type="transmembrane region" description="Helical" evidence="8">
    <location>
        <begin position="62"/>
        <end position="83"/>
    </location>
</feature>
<feature type="transmembrane region" description="Helical" evidence="8">
    <location>
        <begin position="208"/>
        <end position="224"/>
    </location>
</feature>
<evidence type="ECO:0000256" key="4">
    <source>
        <dbReference type="ARBA" id="ARBA00022475"/>
    </source>
</evidence>
<accession>A0ABY4AIR3</accession>
<keyword evidence="6 8" id="KW-1133">Transmembrane helix</keyword>
<comment type="similarity">
    <text evidence="2">Belongs to the AzlC family.</text>
</comment>
<sequence length="231" mass="24776">MQPAVIGESFVRAAIFSMSLPVAMGYVPLGTVFGFLFVQAGGSWYMALAASLWVYAGASQFAMIPMLAAGLPVASLALAALVINLRHAFYGLSLLNDQPKNQLTRFYLIFALTDETYSVITTLKPRPTPEQMALLAGMNQAWWVLGTLLGAGLGTQLPVSLTGLDFALAALFGVLTVEQWRATRAWLPLLIAPVSYALMLWFMPEQALLLAMAVCVLSSIILSARSSKGAV</sequence>
<comment type="subcellular location">
    <subcellularLocation>
        <location evidence="1">Cell membrane</location>
        <topology evidence="1">Multi-pass membrane protein</topology>
    </subcellularLocation>
</comment>
<feature type="transmembrane region" description="Helical" evidence="8">
    <location>
        <begin position="132"/>
        <end position="153"/>
    </location>
</feature>
<dbReference type="EMBL" id="CP063982">
    <property type="protein sequence ID" value="UOD49973.1"/>
    <property type="molecule type" value="Genomic_DNA"/>
</dbReference>
<keyword evidence="4" id="KW-1003">Cell membrane</keyword>
<evidence type="ECO:0000256" key="6">
    <source>
        <dbReference type="ARBA" id="ARBA00022989"/>
    </source>
</evidence>
<name>A0ABY4AIR3_9BURK</name>
<feature type="transmembrane region" description="Helical" evidence="8">
    <location>
        <begin position="185"/>
        <end position="202"/>
    </location>
</feature>
<evidence type="ECO:0000256" key="8">
    <source>
        <dbReference type="SAM" id="Phobius"/>
    </source>
</evidence>
<dbReference type="InterPro" id="IPR011606">
    <property type="entry name" value="Brnchd-chn_aa_trnsp_permease"/>
</dbReference>
<proteinExistence type="inferred from homology"/>
<feature type="transmembrane region" description="Helical" evidence="8">
    <location>
        <begin position="9"/>
        <end position="27"/>
    </location>
</feature>
<organism evidence="9 10">
    <name type="scientific">Orrella daihaiensis</name>
    <dbReference type="NCBI Taxonomy" id="2782176"/>
    <lineage>
        <taxon>Bacteria</taxon>
        <taxon>Pseudomonadati</taxon>
        <taxon>Pseudomonadota</taxon>
        <taxon>Betaproteobacteria</taxon>
        <taxon>Burkholderiales</taxon>
        <taxon>Alcaligenaceae</taxon>
        <taxon>Orrella</taxon>
    </lineage>
</organism>
<keyword evidence="10" id="KW-1185">Reference proteome</keyword>
<evidence type="ECO:0000256" key="3">
    <source>
        <dbReference type="ARBA" id="ARBA00022448"/>
    </source>
</evidence>
<keyword evidence="3" id="KW-0813">Transport</keyword>
<dbReference type="Proteomes" id="UP000831607">
    <property type="component" value="Chromosome"/>
</dbReference>
<feature type="transmembrane region" description="Helical" evidence="8">
    <location>
        <begin position="33"/>
        <end position="55"/>
    </location>
</feature>
<evidence type="ECO:0000256" key="7">
    <source>
        <dbReference type="ARBA" id="ARBA00023136"/>
    </source>
</evidence>
<evidence type="ECO:0000256" key="1">
    <source>
        <dbReference type="ARBA" id="ARBA00004651"/>
    </source>
</evidence>
<gene>
    <name evidence="9" type="ORF">DHf2319_11110</name>
</gene>
<feature type="transmembrane region" description="Helical" evidence="8">
    <location>
        <begin position="103"/>
        <end position="120"/>
    </location>
</feature>
<dbReference type="PANTHER" id="PTHR34979:SF1">
    <property type="entry name" value="INNER MEMBRANE PROTEIN YGAZ"/>
    <property type="match status" value="1"/>
</dbReference>
<evidence type="ECO:0000313" key="9">
    <source>
        <dbReference type="EMBL" id="UOD49973.1"/>
    </source>
</evidence>
<keyword evidence="5 8" id="KW-0812">Transmembrane</keyword>
<evidence type="ECO:0000313" key="10">
    <source>
        <dbReference type="Proteomes" id="UP000831607"/>
    </source>
</evidence>
<reference evidence="9 10" key="1">
    <citation type="submission" date="2020-11" db="EMBL/GenBank/DDBJ databases">
        <title>Algicoccus daihaiensis sp.nov., isolated from Daihai Lake in Inner Mongolia.</title>
        <authorList>
            <person name="Kai J."/>
        </authorList>
    </citation>
    <scope>NUCLEOTIDE SEQUENCE [LARGE SCALE GENOMIC DNA]</scope>
    <source>
        <strain evidence="10">f23</strain>
    </source>
</reference>
<dbReference type="Pfam" id="PF03591">
    <property type="entry name" value="AzlC"/>
    <property type="match status" value="1"/>
</dbReference>
<protein>
    <submittedName>
        <fullName evidence="9">AzlC family ABC transporter permease</fullName>
    </submittedName>
</protein>